<reference evidence="2 3" key="1">
    <citation type="submission" date="2017-09" db="EMBL/GenBank/DDBJ databases">
        <title>WGS assembly of Aquilegia coerulea Goldsmith.</title>
        <authorList>
            <person name="Hodges S."/>
            <person name="Kramer E."/>
            <person name="Nordborg M."/>
            <person name="Tomkins J."/>
            <person name="Borevitz J."/>
            <person name="Derieg N."/>
            <person name="Yan J."/>
            <person name="Mihaltcheva S."/>
            <person name="Hayes R.D."/>
            <person name="Rokhsar D."/>
        </authorList>
    </citation>
    <scope>NUCLEOTIDE SEQUENCE [LARGE SCALE GENOMIC DNA]</scope>
    <source>
        <strain evidence="3">cv. Goldsmith</strain>
    </source>
</reference>
<sequence length="392" mass="44797">MSDILQIATTTSTSYSWSQLPEELLMLVAERIDYIEDFIRFGAVSKSWRSLTLVNKHHFSSIFKTKTLPWLLMLTAYSHQGTTFREFFSLAQNKTYRFNLPQAYGTKCWGSPFGWLITLASSGGNFQLLNPLCPHSCIPLPPLTALPRQGDHLYENGYIWKAALFLSHSNIHFGRHCYPNRNYDHERHFLVFVIHGYYQMLAFARPGDTSWTTIKFPDEYLSQRQVDILHLNGQFYSVNSNGCIWLLSDIFGPDLTLTRLAILPPDNGRLYETFSLIEMQGEILMAARVLHILEVEDLEPMEFQAVPKTSSIQVYKLDRGTFSWEKMETLGDYTLFVGSGTSISVKASDYSGSDCNPGCIYFSYDDCLITGMITHDVGIFNLINQEIEPFNV</sequence>
<dbReference type="Gene3D" id="1.20.1280.50">
    <property type="match status" value="1"/>
</dbReference>
<dbReference type="AlphaFoldDB" id="A0A2G5DI98"/>
<dbReference type="PANTHER" id="PTHR44259:SF107">
    <property type="entry name" value="F-BOX PROTEIN SKIP23-LIKE"/>
    <property type="match status" value="1"/>
</dbReference>
<dbReference type="Pfam" id="PF03478">
    <property type="entry name" value="Beta-prop_KIB1-4"/>
    <property type="match status" value="1"/>
</dbReference>
<dbReference type="InterPro" id="IPR036047">
    <property type="entry name" value="F-box-like_dom_sf"/>
</dbReference>
<keyword evidence="3" id="KW-1185">Reference proteome</keyword>
<dbReference type="PROSITE" id="PS50181">
    <property type="entry name" value="FBOX"/>
    <property type="match status" value="1"/>
</dbReference>
<protein>
    <recommendedName>
        <fullName evidence="1">F-box domain-containing protein</fullName>
    </recommendedName>
</protein>
<dbReference type="STRING" id="218851.A0A2G5DI98"/>
<dbReference type="Proteomes" id="UP000230069">
    <property type="component" value="Unassembled WGS sequence"/>
</dbReference>
<dbReference type="SMART" id="SM00256">
    <property type="entry name" value="FBOX"/>
    <property type="match status" value="1"/>
</dbReference>
<dbReference type="Pfam" id="PF00646">
    <property type="entry name" value="F-box"/>
    <property type="match status" value="1"/>
</dbReference>
<organism evidence="2 3">
    <name type="scientific">Aquilegia coerulea</name>
    <name type="common">Rocky mountain columbine</name>
    <dbReference type="NCBI Taxonomy" id="218851"/>
    <lineage>
        <taxon>Eukaryota</taxon>
        <taxon>Viridiplantae</taxon>
        <taxon>Streptophyta</taxon>
        <taxon>Embryophyta</taxon>
        <taxon>Tracheophyta</taxon>
        <taxon>Spermatophyta</taxon>
        <taxon>Magnoliopsida</taxon>
        <taxon>Ranunculales</taxon>
        <taxon>Ranunculaceae</taxon>
        <taxon>Thalictroideae</taxon>
        <taxon>Aquilegia</taxon>
    </lineage>
</organism>
<dbReference type="OrthoDB" id="642536at2759"/>
<gene>
    <name evidence="2" type="ORF">AQUCO_02000586v1</name>
</gene>
<proteinExistence type="predicted"/>
<feature type="non-terminal residue" evidence="2">
    <location>
        <position position="392"/>
    </location>
</feature>
<dbReference type="InterPro" id="IPR005174">
    <property type="entry name" value="KIB1-4_b-propeller"/>
</dbReference>
<dbReference type="InterPro" id="IPR050942">
    <property type="entry name" value="F-box_BR-signaling"/>
</dbReference>
<dbReference type="InterPro" id="IPR001810">
    <property type="entry name" value="F-box_dom"/>
</dbReference>
<dbReference type="EMBL" id="KZ305037">
    <property type="protein sequence ID" value="PIA43249.1"/>
    <property type="molecule type" value="Genomic_DNA"/>
</dbReference>
<evidence type="ECO:0000259" key="1">
    <source>
        <dbReference type="PROSITE" id="PS50181"/>
    </source>
</evidence>
<name>A0A2G5DI98_AQUCA</name>
<accession>A0A2G5DI98</accession>
<evidence type="ECO:0000313" key="3">
    <source>
        <dbReference type="Proteomes" id="UP000230069"/>
    </source>
</evidence>
<dbReference type="PANTHER" id="PTHR44259">
    <property type="entry name" value="OS07G0183000 PROTEIN-RELATED"/>
    <property type="match status" value="1"/>
</dbReference>
<evidence type="ECO:0000313" key="2">
    <source>
        <dbReference type="EMBL" id="PIA43249.1"/>
    </source>
</evidence>
<feature type="domain" description="F-box" evidence="1">
    <location>
        <begin position="14"/>
        <end position="66"/>
    </location>
</feature>
<dbReference type="SUPFAM" id="SSF81383">
    <property type="entry name" value="F-box domain"/>
    <property type="match status" value="1"/>
</dbReference>
<dbReference type="InParanoid" id="A0A2G5DI98"/>